<reference evidence="1 2" key="1">
    <citation type="submission" date="2018-05" db="EMBL/GenBank/DDBJ databases">
        <title>Streptomyces venezuelae.</title>
        <authorList>
            <person name="Kim W."/>
            <person name="Lee N."/>
            <person name="Cho B.-K."/>
        </authorList>
    </citation>
    <scope>NUCLEOTIDE SEQUENCE [LARGE SCALE GENOMIC DNA]</scope>
    <source>
        <strain evidence="1 2">ATCC 14585</strain>
    </source>
</reference>
<evidence type="ECO:0000313" key="1">
    <source>
        <dbReference type="EMBL" id="QES45262.1"/>
    </source>
</evidence>
<proteinExistence type="predicted"/>
<gene>
    <name evidence="1" type="ORF">DEJ49_33530</name>
</gene>
<dbReference type="RefSeq" id="WP_150187572.1">
    <property type="nucleotide sequence ID" value="NZ_CP029191.1"/>
</dbReference>
<organism evidence="1 2">
    <name type="scientific">Streptomyces venezuelae</name>
    <dbReference type="NCBI Taxonomy" id="54571"/>
    <lineage>
        <taxon>Bacteria</taxon>
        <taxon>Bacillati</taxon>
        <taxon>Actinomycetota</taxon>
        <taxon>Actinomycetes</taxon>
        <taxon>Kitasatosporales</taxon>
        <taxon>Streptomycetaceae</taxon>
        <taxon>Streptomyces</taxon>
    </lineage>
</organism>
<name>A0A5P2CQS7_STRVZ</name>
<sequence length="132" mass="13060">MPVLDGTGGVKTVTGVYDFAVDGGAAGTLTLRNGSGDSLPNEIPAGAVVLGGYIDVTTACLSATGTMAFQIEGAADLTSALAQAGLTTGLKAVTPSFTGSTAIKTTAKRSIRVVIATAAFTAGKLSVVLFYK</sequence>
<evidence type="ECO:0000313" key="2">
    <source>
        <dbReference type="Proteomes" id="UP000324015"/>
    </source>
</evidence>
<dbReference type="EMBL" id="CP029191">
    <property type="protein sequence ID" value="QES45262.1"/>
    <property type="molecule type" value="Genomic_DNA"/>
</dbReference>
<dbReference type="Proteomes" id="UP000324015">
    <property type="component" value="Chromosome"/>
</dbReference>
<protein>
    <submittedName>
        <fullName evidence="1">Uncharacterized protein</fullName>
    </submittedName>
</protein>
<accession>A0A5P2CQS7</accession>
<dbReference type="AlphaFoldDB" id="A0A5P2CQS7"/>